<name>A0A494TQX3_SPHPE</name>
<evidence type="ECO:0000256" key="1">
    <source>
        <dbReference type="ARBA" id="ARBA00010876"/>
    </source>
</evidence>
<keyword evidence="5" id="KW-1185">Reference proteome</keyword>
<dbReference type="InterPro" id="IPR020103">
    <property type="entry name" value="PsdUridine_synth_cat_dom_sf"/>
</dbReference>
<dbReference type="RefSeq" id="WP_121155680.1">
    <property type="nucleotide sequence ID" value="NZ_CP032829.1"/>
</dbReference>
<dbReference type="OrthoDB" id="9807829at2"/>
<comment type="similarity">
    <text evidence="1">Belongs to the pseudouridine synthase RluA family.</text>
</comment>
<dbReference type="GO" id="GO:0140098">
    <property type="term" value="F:catalytic activity, acting on RNA"/>
    <property type="evidence" value="ECO:0007669"/>
    <property type="project" value="UniProtKB-ARBA"/>
</dbReference>
<dbReference type="GO" id="GO:0003723">
    <property type="term" value="F:RNA binding"/>
    <property type="evidence" value="ECO:0007669"/>
    <property type="project" value="InterPro"/>
</dbReference>
<evidence type="ECO:0000313" key="4">
    <source>
        <dbReference type="EMBL" id="AYJ87868.1"/>
    </source>
</evidence>
<dbReference type="InterPro" id="IPR006145">
    <property type="entry name" value="PsdUridine_synth_RsuA/RluA"/>
</dbReference>
<dbReference type="InterPro" id="IPR050188">
    <property type="entry name" value="RluA_PseudoU_synthase"/>
</dbReference>
<dbReference type="SUPFAM" id="SSF55120">
    <property type="entry name" value="Pseudouridine synthase"/>
    <property type="match status" value="1"/>
</dbReference>
<evidence type="ECO:0000259" key="3">
    <source>
        <dbReference type="Pfam" id="PF00849"/>
    </source>
</evidence>
<proteinExistence type="inferred from homology"/>
<dbReference type="GO" id="GO:0009982">
    <property type="term" value="F:pseudouridine synthase activity"/>
    <property type="evidence" value="ECO:0007669"/>
    <property type="project" value="InterPro"/>
</dbReference>
<dbReference type="GO" id="GO:0000455">
    <property type="term" value="P:enzyme-directed rRNA pseudouridine synthesis"/>
    <property type="evidence" value="ECO:0007669"/>
    <property type="project" value="TreeGrafter"/>
</dbReference>
<organism evidence="4 5">
    <name type="scientific">Sphingomonas paeninsulae</name>
    <dbReference type="NCBI Taxonomy" id="2319844"/>
    <lineage>
        <taxon>Bacteria</taxon>
        <taxon>Pseudomonadati</taxon>
        <taxon>Pseudomonadota</taxon>
        <taxon>Alphaproteobacteria</taxon>
        <taxon>Sphingomonadales</taxon>
        <taxon>Sphingomonadaceae</taxon>
        <taxon>Sphingomonas</taxon>
    </lineage>
</organism>
<reference evidence="4 5" key="1">
    <citation type="submission" date="2018-09" db="EMBL/GenBank/DDBJ databases">
        <title>Sphingomonas peninsula sp. nov., isolated from fildes peninsula, Antarctic soil.</title>
        <authorList>
            <person name="Yingchao G."/>
        </authorList>
    </citation>
    <scope>NUCLEOTIDE SEQUENCE [LARGE SCALE GENOMIC DNA]</scope>
    <source>
        <strain evidence="4 5">YZ-8</strain>
    </source>
</reference>
<dbReference type="PROSITE" id="PS01129">
    <property type="entry name" value="PSI_RLU"/>
    <property type="match status" value="1"/>
</dbReference>
<dbReference type="CDD" id="cd02869">
    <property type="entry name" value="PseudoU_synth_RluA_like"/>
    <property type="match status" value="1"/>
</dbReference>
<dbReference type="InterPro" id="IPR006224">
    <property type="entry name" value="PsdUridine_synth_RluA-like_CS"/>
</dbReference>
<dbReference type="EMBL" id="CP032829">
    <property type="protein sequence ID" value="AYJ87868.1"/>
    <property type="molecule type" value="Genomic_DNA"/>
</dbReference>
<dbReference type="PANTHER" id="PTHR21600">
    <property type="entry name" value="MITOCHONDRIAL RNA PSEUDOURIDINE SYNTHASE"/>
    <property type="match status" value="1"/>
</dbReference>
<dbReference type="AlphaFoldDB" id="A0A494TQX3"/>
<evidence type="ECO:0000313" key="5">
    <source>
        <dbReference type="Proteomes" id="UP000276254"/>
    </source>
</evidence>
<dbReference type="Gene3D" id="3.30.2350.10">
    <property type="entry name" value="Pseudouridine synthase"/>
    <property type="match status" value="1"/>
</dbReference>
<keyword evidence="2" id="KW-0413">Isomerase</keyword>
<evidence type="ECO:0000256" key="2">
    <source>
        <dbReference type="ARBA" id="ARBA00023235"/>
    </source>
</evidence>
<dbReference type="PANTHER" id="PTHR21600:SF44">
    <property type="entry name" value="RIBOSOMAL LARGE SUBUNIT PSEUDOURIDINE SYNTHASE D"/>
    <property type="match status" value="1"/>
</dbReference>
<dbReference type="Proteomes" id="UP000276254">
    <property type="component" value="Chromosome"/>
</dbReference>
<sequence length="239" mass="25580">MLADTILFIDAEAIIIDKPSGLPVDPPRDGSLSIHNHLDSMRFGFRRVPHAVHRLDRDTSGCLLLARNPKALKRFGAAFEAGLVEKIYLAVLTGNPQENEGMIDLPLAKISSREEGWRMVVDPKGKSARTGWTKLGVREGRALIAFRPETGRTHQLRVHAVEGLGFAISGDPVYGDGVGPMMLHASGLSLPREGKDAIAATAPIPDRFIDAGFGPDVTGSVVGTPTVGTPEIIPEPENG</sequence>
<gene>
    <name evidence="4" type="ORF">D3Y57_09150</name>
</gene>
<accession>A0A494TQX3</accession>
<protein>
    <submittedName>
        <fullName evidence="4">RNA pseudouridine synthase</fullName>
    </submittedName>
</protein>
<dbReference type="Pfam" id="PF00849">
    <property type="entry name" value="PseudoU_synth_2"/>
    <property type="match status" value="1"/>
</dbReference>
<dbReference type="KEGG" id="spha:D3Y57_09150"/>
<feature type="domain" description="Pseudouridine synthase RsuA/RluA-like" evidence="3">
    <location>
        <begin position="14"/>
        <end position="160"/>
    </location>
</feature>